<dbReference type="GO" id="GO:0043565">
    <property type="term" value="F:sequence-specific DNA binding"/>
    <property type="evidence" value="ECO:0007669"/>
    <property type="project" value="InterPro"/>
</dbReference>
<evidence type="ECO:0000256" key="4">
    <source>
        <dbReference type="ARBA" id="ARBA00023163"/>
    </source>
</evidence>
<proteinExistence type="predicted"/>
<protein>
    <submittedName>
        <fullName evidence="6">Two-component system, NtrC family, response regulator GlrR</fullName>
    </submittedName>
</protein>
<dbReference type="AlphaFoldDB" id="A0A1G9KD40"/>
<dbReference type="InterPro" id="IPR058031">
    <property type="entry name" value="AAA_lid_NorR"/>
</dbReference>
<dbReference type="EMBL" id="FNFD01000022">
    <property type="protein sequence ID" value="SDL47324.1"/>
    <property type="molecule type" value="Genomic_DNA"/>
</dbReference>
<dbReference type="Pfam" id="PF02954">
    <property type="entry name" value="HTH_8"/>
    <property type="match status" value="1"/>
</dbReference>
<reference evidence="6 7" key="1">
    <citation type="submission" date="2016-10" db="EMBL/GenBank/DDBJ databases">
        <authorList>
            <person name="de Groot N.N."/>
        </authorList>
    </citation>
    <scope>NUCLEOTIDE SEQUENCE [LARGE SCALE GENOMIC DNA]</scope>
    <source>
        <strain evidence="6 7">JCM 21544</strain>
    </source>
</reference>
<dbReference type="PROSITE" id="PS00688">
    <property type="entry name" value="SIGMA54_INTERACT_3"/>
    <property type="match status" value="1"/>
</dbReference>
<dbReference type="CDD" id="cd00009">
    <property type="entry name" value="AAA"/>
    <property type="match status" value="1"/>
</dbReference>
<dbReference type="Pfam" id="PF00158">
    <property type="entry name" value="Sigma54_activat"/>
    <property type="match status" value="1"/>
</dbReference>
<evidence type="ECO:0000259" key="5">
    <source>
        <dbReference type="PROSITE" id="PS50045"/>
    </source>
</evidence>
<dbReference type="InterPro" id="IPR009057">
    <property type="entry name" value="Homeodomain-like_sf"/>
</dbReference>
<keyword evidence="3" id="KW-0805">Transcription regulation</keyword>
<keyword evidence="2" id="KW-0067">ATP-binding</keyword>
<evidence type="ECO:0000256" key="2">
    <source>
        <dbReference type="ARBA" id="ARBA00022840"/>
    </source>
</evidence>
<dbReference type="InterPro" id="IPR025944">
    <property type="entry name" value="Sigma_54_int_dom_CS"/>
</dbReference>
<dbReference type="PROSITE" id="PS50045">
    <property type="entry name" value="SIGMA54_INTERACT_4"/>
    <property type="match status" value="1"/>
</dbReference>
<dbReference type="PANTHER" id="PTHR32071">
    <property type="entry name" value="TRANSCRIPTIONAL REGULATORY PROTEIN"/>
    <property type="match status" value="1"/>
</dbReference>
<name>A0A1G9KD40_9PSED</name>
<gene>
    <name evidence="6" type="ORF">SAMN05216186_1226</name>
</gene>
<dbReference type="InterPro" id="IPR027417">
    <property type="entry name" value="P-loop_NTPase"/>
</dbReference>
<dbReference type="GO" id="GO:0006355">
    <property type="term" value="P:regulation of DNA-templated transcription"/>
    <property type="evidence" value="ECO:0007669"/>
    <property type="project" value="InterPro"/>
</dbReference>
<dbReference type="SUPFAM" id="SSF52540">
    <property type="entry name" value="P-loop containing nucleoside triphosphate hydrolases"/>
    <property type="match status" value="1"/>
</dbReference>
<evidence type="ECO:0000313" key="6">
    <source>
        <dbReference type="EMBL" id="SDL47324.1"/>
    </source>
</evidence>
<keyword evidence="1" id="KW-0547">Nucleotide-binding</keyword>
<evidence type="ECO:0000256" key="3">
    <source>
        <dbReference type="ARBA" id="ARBA00023015"/>
    </source>
</evidence>
<accession>A0A1G9KD40</accession>
<dbReference type="InterPro" id="IPR002197">
    <property type="entry name" value="HTH_Fis"/>
</dbReference>
<dbReference type="RefSeq" id="WP_169715867.1">
    <property type="nucleotide sequence ID" value="NZ_FNFD01000022.1"/>
</dbReference>
<dbReference type="SMART" id="SM00382">
    <property type="entry name" value="AAA"/>
    <property type="match status" value="1"/>
</dbReference>
<dbReference type="Gene3D" id="3.40.50.300">
    <property type="entry name" value="P-loop containing nucleotide triphosphate hydrolases"/>
    <property type="match status" value="1"/>
</dbReference>
<dbReference type="Gene3D" id="1.10.10.60">
    <property type="entry name" value="Homeodomain-like"/>
    <property type="match status" value="1"/>
</dbReference>
<dbReference type="FunFam" id="3.40.50.300:FF:000006">
    <property type="entry name" value="DNA-binding transcriptional regulator NtrC"/>
    <property type="match status" value="1"/>
</dbReference>
<keyword evidence="7" id="KW-1185">Reference proteome</keyword>
<feature type="domain" description="Sigma-54 factor interaction" evidence="5">
    <location>
        <begin position="16"/>
        <end position="245"/>
    </location>
</feature>
<dbReference type="InterPro" id="IPR002078">
    <property type="entry name" value="Sigma_54_int"/>
</dbReference>
<dbReference type="GO" id="GO:0005524">
    <property type="term" value="F:ATP binding"/>
    <property type="evidence" value="ECO:0007669"/>
    <property type="project" value="UniProtKB-KW"/>
</dbReference>
<evidence type="ECO:0000313" key="7">
    <source>
        <dbReference type="Proteomes" id="UP000198706"/>
    </source>
</evidence>
<dbReference type="STRING" id="137658.SAMN05216186_1226"/>
<dbReference type="Pfam" id="PF25601">
    <property type="entry name" value="AAA_lid_14"/>
    <property type="match status" value="1"/>
</dbReference>
<evidence type="ECO:0000256" key="1">
    <source>
        <dbReference type="ARBA" id="ARBA00022741"/>
    </source>
</evidence>
<keyword evidence="4" id="KW-0804">Transcription</keyword>
<dbReference type="SUPFAM" id="SSF46689">
    <property type="entry name" value="Homeodomain-like"/>
    <property type="match status" value="1"/>
</dbReference>
<dbReference type="InterPro" id="IPR003593">
    <property type="entry name" value="AAA+_ATPase"/>
</dbReference>
<dbReference type="Gene3D" id="1.10.8.60">
    <property type="match status" value="1"/>
</dbReference>
<dbReference type="Proteomes" id="UP000198706">
    <property type="component" value="Unassembled WGS sequence"/>
</dbReference>
<sequence>MDLSAHSPSRYSDIEFVGASASVLKLLKIADDVSETNAPILITGECGTGKEILARRIHQRSQRRNRPYVAVNCGAIASSLEESELFGYVPGAFTGANKRKQGLFEAANHGTVFLDEIGESSPGLQVKLLRVLQDGDYVPVGSAQTHRCDVRMIAATNRDLCEALGRGAFRADLYYRLDVVRLRVPPLRERMEDIPLLTRHFVTRYARTYGLSTPEIRSDFYAKLLQQDYPGNVRELSNYVHRAVVLSGGAPLTAALLDQLPPIVQPARPVEPVPPPRPSAPAANTAGIPFHEAKKHLIETFEREYLIAVLNECGGIIYRAAKLAGMSERGFHQKLRHYGIDGTGFRSGT</sequence>
<organism evidence="6 7">
    <name type="scientific">Pseudomonas indica</name>
    <dbReference type="NCBI Taxonomy" id="137658"/>
    <lineage>
        <taxon>Bacteria</taxon>
        <taxon>Pseudomonadati</taxon>
        <taxon>Pseudomonadota</taxon>
        <taxon>Gammaproteobacteria</taxon>
        <taxon>Pseudomonadales</taxon>
        <taxon>Pseudomonadaceae</taxon>
        <taxon>Pseudomonas</taxon>
    </lineage>
</organism>